<accession>A0A5S6QYL4</accession>
<feature type="region of interest" description="Disordered" evidence="2">
    <location>
        <begin position="190"/>
        <end position="277"/>
    </location>
</feature>
<feature type="compositionally biased region" description="Polar residues" evidence="2">
    <location>
        <begin position="797"/>
        <end position="813"/>
    </location>
</feature>
<feature type="compositionally biased region" description="Basic and acidic residues" evidence="2">
    <location>
        <begin position="199"/>
        <end position="213"/>
    </location>
</feature>
<sequence>MLGIRIAVKEDFGYSSAEFVYGCQADIKSTADSTLLTHSSNPPHGHPRFPSRQRAIPICNMKGLSRCGQILCGSAEQQDPAGQFERPKVTKRSYHSDSERINCTETSLLYARRFVHDWERKFRENVRKKPKPADEVQSPKPADNQLDGPPVVKPKKDQRIGSPAVSTTSVSDEIETLKAQLSALRAKGMQLHSNAAGSKESDRAPSELAERNRSPTLERSIQEKVLQPTQRFTGGRSPVVDRKRRATSLPRKCPSKRDAPHGPSRTFKGSDPRLSKRRGIATDEQSLDANLRHLQSHVIRQRMQGKSGALGARLPPVSRVVRESRLPPKKWDPPKSVVKPVAKSEDALRKIRHFYENRAPRARVQPVQLADAEQYPGFHYDNEAQNCVIENIRKRYFGMMGPNAMYKLIRRRELPAREVHSEVSATRKSAEASIHTSLDNEGTTASCSGNAFAEAATSNSSTSTESVGGSTEADSSTLSFKDSSPERSLNIEKANVVASDTDTANPSLVLNLESSSSESVATVQPSISQPPSPKGAHSDAPPKVSSTVIRQGDQEKVGAKTARTESDVSEIPLEANGGTSSTSRSLTKGNSAHSQDSWKTEEEVFGRVMVERSRLLFGKSKDRNDDDDDDLRRWVTLHMKALKAYFEVQVALLHCEKKIGYRKNAGEHAEYIDKRISDLRAKFERESQSLQGSVVSLVDEVREVSILQEKTVALQKTLAEMFNKGWSVWSPVMTPCLDEQKKLLREREAQAKRLIKQRKSLEKDAKVVATLESKAFKAWSTPAGAWKTASSLSSSSETPTNGNAKRQMAPNTSAEEDVLTPLSGRIEYSARIQSLKKELQQRRNVARRLTYEYNQRSKQHQISHERSLAKQIEIYEENIQKTERMISDLVSANSRGEVHVSPRMVTSGRCSARSARQLDALLGQSIRDEPKVDILNLEDRKSTSSSDVSQYESEAPVDSAEGGLNFAPDSSKMDVEERSSPSSNGTLSNVEVGAKDSPPSKALPKGSSREPLVGEAQVASVAADITDKLLNNVAAVCQDNLREWSDKKRTTMQPQGCVSLNTSSGLSASPEAQSDKPTVISTFDAISPRLLQSPRLQKATELPAMPFVPKLELHGLKGDVEEDGPLPLNADGSAVRDVDSYSSMYPLTEAPLISTSKEAVKAIVGVSVDCLLRQLAAGRSLWNTPKAAELYFVACELANHRRGNSERFDHLFREFIFDLCRDFIADIYGCKDKADCIGVGGPGCSYSLSGQMIKGNDELVKKVVDRLVLQSIFAPNRHARIEVVARRSWDDVDSRILSLMYDQEAAFTNLNAVEEEVLNTSADIIASRQLRCNIRRKSKATAA</sequence>
<feature type="coiled-coil region" evidence="1">
    <location>
        <begin position="832"/>
        <end position="892"/>
    </location>
</feature>
<feature type="compositionally biased region" description="Basic and acidic residues" evidence="2">
    <location>
        <begin position="125"/>
        <end position="134"/>
    </location>
</feature>
<feature type="region of interest" description="Disordered" evidence="2">
    <location>
        <begin position="125"/>
        <end position="173"/>
    </location>
</feature>
<feature type="compositionally biased region" description="Basic and acidic residues" evidence="2">
    <location>
        <begin position="552"/>
        <end position="566"/>
    </location>
</feature>
<organism evidence="3 4">
    <name type="scientific">Trichuris muris</name>
    <name type="common">Mouse whipworm</name>
    <dbReference type="NCBI Taxonomy" id="70415"/>
    <lineage>
        <taxon>Eukaryota</taxon>
        <taxon>Metazoa</taxon>
        <taxon>Ecdysozoa</taxon>
        <taxon>Nematoda</taxon>
        <taxon>Enoplea</taxon>
        <taxon>Dorylaimia</taxon>
        <taxon>Trichinellida</taxon>
        <taxon>Trichuridae</taxon>
        <taxon>Trichuris</taxon>
    </lineage>
</organism>
<keyword evidence="1" id="KW-0175">Coiled coil</keyword>
<evidence type="ECO:0000256" key="2">
    <source>
        <dbReference type="SAM" id="MobiDB-lite"/>
    </source>
</evidence>
<feature type="region of interest" description="Disordered" evidence="2">
    <location>
        <begin position="458"/>
        <end position="487"/>
    </location>
</feature>
<feature type="compositionally biased region" description="Polar residues" evidence="2">
    <location>
        <begin position="577"/>
        <end position="595"/>
    </location>
</feature>
<dbReference type="WBParaSite" id="TMUE_3000012476.1">
    <property type="protein sequence ID" value="TMUE_3000012476.1"/>
    <property type="gene ID" value="WBGene00301584"/>
</dbReference>
<feature type="region of interest" description="Disordered" evidence="2">
    <location>
        <begin position="420"/>
        <end position="445"/>
    </location>
</feature>
<feature type="region of interest" description="Disordered" evidence="2">
    <location>
        <begin position="77"/>
        <end position="97"/>
    </location>
</feature>
<evidence type="ECO:0000256" key="1">
    <source>
        <dbReference type="SAM" id="Coils"/>
    </source>
</evidence>
<evidence type="ECO:0000313" key="3">
    <source>
        <dbReference type="Proteomes" id="UP000046395"/>
    </source>
</evidence>
<feature type="region of interest" description="Disordered" evidence="2">
    <location>
        <begin position="933"/>
        <end position="1012"/>
    </location>
</feature>
<proteinExistence type="predicted"/>
<feature type="compositionally biased region" description="Polar residues" evidence="2">
    <location>
        <begin position="980"/>
        <end position="989"/>
    </location>
</feature>
<evidence type="ECO:0000313" key="4">
    <source>
        <dbReference type="WBParaSite" id="TMUE_3000012476.1"/>
    </source>
</evidence>
<feature type="region of interest" description="Disordered" evidence="2">
    <location>
        <begin position="788"/>
        <end position="816"/>
    </location>
</feature>
<name>A0A5S6QYL4_TRIMR</name>
<feature type="coiled-coil region" evidence="1">
    <location>
        <begin position="737"/>
        <end position="764"/>
    </location>
</feature>
<keyword evidence="3" id="KW-1185">Reference proteome</keyword>
<feature type="compositionally biased region" description="Polar residues" evidence="2">
    <location>
        <begin position="434"/>
        <end position="445"/>
    </location>
</feature>
<dbReference type="STRING" id="70415.A0A5S6QYL4"/>
<protein>
    <submittedName>
        <fullName evidence="4">Uncharacterized protein</fullName>
    </submittedName>
</protein>
<feature type="compositionally biased region" description="Basic and acidic residues" evidence="2">
    <location>
        <begin position="933"/>
        <end position="942"/>
    </location>
</feature>
<dbReference type="Proteomes" id="UP000046395">
    <property type="component" value="Unassembled WGS sequence"/>
</dbReference>
<feature type="compositionally biased region" description="Polar residues" evidence="2">
    <location>
        <begin position="943"/>
        <end position="952"/>
    </location>
</feature>
<reference evidence="4" key="1">
    <citation type="submission" date="2019-12" db="UniProtKB">
        <authorList>
            <consortium name="WormBaseParasite"/>
        </authorList>
    </citation>
    <scope>IDENTIFICATION</scope>
</reference>
<feature type="region of interest" description="Disordered" evidence="2">
    <location>
        <begin position="515"/>
        <end position="600"/>
    </location>
</feature>
<feature type="compositionally biased region" description="Low complexity" evidence="2">
    <location>
        <begin position="458"/>
        <end position="473"/>
    </location>
</feature>